<sequence>MITPEEIKKIISSENIGAGNFIHHLNNYFSERGISPKITCDVPTYDNPEEEKSQFEINDLVKISDQLSGAYIALGVQRREPVALYFDDTIDYLIHFIALNNIGSFPIFVNGDLSSHIAMSFMRNSGTKFIISTEERINSLDDKSTDIQFITPNELNLLKKTISSYYQHHADDIILLGHTSGTTGLPKPVIFTHESMFHGILKEVSKQRGKQILSMFPHSHGASMTLIMLTLTRGAAIHIQSKKTAFDILDSIEQIKPDTVAAFPKIFVDLCREDLDDWDLDSISHWVSTGDANHEPHIRKLISYGHHFVDGKKERGSFFIDNLGSSEFAFAMFRNIHQPKTDRYDRCIGIPFSWVDAAILDADGNVLPNNQVGMLGVISKSVTMGYWNNHLLTEKNRVNGYWLTGDLVYRTNDGFFYHVDRTSDWIKTPQGPLYSTQCEEWLLKNIDSIFDISIVATSLPNGDQQTTAIVELKAGHEISPATLLQKINACHQEKQWPLIDNIVYQSADNDLGVTGKKLKRKIRDRMPEDNSMVTEEGN</sequence>
<reference evidence="2" key="1">
    <citation type="submission" date="2013-07" db="EMBL/GenBank/DDBJ databases">
        <title>Sub-species coevolution in mutualistic symbiosis.</title>
        <authorList>
            <person name="Murfin K."/>
            <person name="Klassen J."/>
            <person name="Lee M."/>
            <person name="Forst S."/>
            <person name="Stock P."/>
            <person name="Goodrich-Blair H."/>
        </authorList>
    </citation>
    <scope>NUCLEOTIDE SEQUENCE [LARGE SCALE GENOMIC DNA]</scope>
    <source>
        <strain evidence="2">Puntauvense</strain>
    </source>
</reference>
<organism evidence="2">
    <name type="scientific">Xenorhabdus bovienii str. puntauvense</name>
    <dbReference type="NCBI Taxonomy" id="1398201"/>
    <lineage>
        <taxon>Bacteria</taxon>
        <taxon>Pseudomonadati</taxon>
        <taxon>Pseudomonadota</taxon>
        <taxon>Gammaproteobacteria</taxon>
        <taxon>Enterobacterales</taxon>
        <taxon>Morganellaceae</taxon>
        <taxon>Xenorhabdus</taxon>
    </lineage>
</organism>
<gene>
    <name evidence="2" type="ORF">XBP1_2990015</name>
</gene>
<feature type="domain" description="AMP-dependent synthetase/ligase" evidence="1">
    <location>
        <begin position="59"/>
        <end position="387"/>
    </location>
</feature>
<accession>A0A077N7R2</accession>
<dbReference type="Proteomes" id="UP000028511">
    <property type="component" value="Unassembled WGS sequence"/>
</dbReference>
<dbReference type="PANTHER" id="PTHR43767:SF1">
    <property type="entry name" value="NONRIBOSOMAL PEPTIDE SYNTHASE PES1 (EUROFUNG)-RELATED"/>
    <property type="match status" value="1"/>
</dbReference>
<dbReference type="Pfam" id="PF00501">
    <property type="entry name" value="AMP-binding"/>
    <property type="match status" value="1"/>
</dbReference>
<dbReference type="EMBL" id="CBSW010000222">
    <property type="protein sequence ID" value="CDG98231.1"/>
    <property type="molecule type" value="Genomic_DNA"/>
</dbReference>
<dbReference type="AlphaFoldDB" id="A0A077N7R2"/>
<dbReference type="CDD" id="cd04433">
    <property type="entry name" value="AFD_class_I"/>
    <property type="match status" value="1"/>
</dbReference>
<comment type="caution">
    <text evidence="2">The sequence shown here is derived from an EMBL/GenBank/DDBJ whole genome shotgun (WGS) entry which is preliminary data.</text>
</comment>
<dbReference type="InterPro" id="IPR000873">
    <property type="entry name" value="AMP-dep_synth/lig_dom"/>
</dbReference>
<dbReference type="PROSITE" id="PS00455">
    <property type="entry name" value="AMP_BINDING"/>
    <property type="match status" value="1"/>
</dbReference>
<name>A0A077N7R2_XENBV</name>
<dbReference type="HOGENOM" id="CLU_000022_74_0_6"/>
<evidence type="ECO:0000313" key="2">
    <source>
        <dbReference type="EMBL" id="CDG98231.1"/>
    </source>
</evidence>
<dbReference type="InterPro" id="IPR020845">
    <property type="entry name" value="AMP-binding_CS"/>
</dbReference>
<dbReference type="EC" id="6.2.1.26" evidence="2"/>
<dbReference type="InterPro" id="IPR042099">
    <property type="entry name" value="ANL_N_sf"/>
</dbReference>
<dbReference type="PANTHER" id="PTHR43767">
    <property type="entry name" value="LONG-CHAIN-FATTY-ACID--COA LIGASE"/>
    <property type="match status" value="1"/>
</dbReference>
<dbReference type="RefSeq" id="WP_038218733.1">
    <property type="nucleotide sequence ID" value="NZ_CAWLWN010000253.1"/>
</dbReference>
<keyword evidence="2" id="KW-0436">Ligase</keyword>
<evidence type="ECO:0000259" key="1">
    <source>
        <dbReference type="Pfam" id="PF00501"/>
    </source>
</evidence>
<protein>
    <submittedName>
        <fullName evidence="2">Putative o-succinylbenzoate--CoA ligase</fullName>
        <ecNumber evidence="2">6.2.1.26</ecNumber>
    </submittedName>
</protein>
<dbReference type="Gene3D" id="3.40.50.12780">
    <property type="entry name" value="N-terminal domain of ligase-like"/>
    <property type="match status" value="1"/>
</dbReference>
<dbReference type="SUPFAM" id="SSF56801">
    <property type="entry name" value="Acetyl-CoA synthetase-like"/>
    <property type="match status" value="1"/>
</dbReference>
<dbReference type="InterPro" id="IPR050237">
    <property type="entry name" value="ATP-dep_AMP-bd_enzyme"/>
</dbReference>
<dbReference type="GO" id="GO:0008756">
    <property type="term" value="F:o-succinylbenzoate-CoA ligase activity"/>
    <property type="evidence" value="ECO:0007669"/>
    <property type="project" value="UniProtKB-EC"/>
</dbReference>
<proteinExistence type="predicted"/>